<dbReference type="PANTHER" id="PTHR14218">
    <property type="entry name" value="PROTEASE S8 TRIPEPTIDYL PEPTIDASE I CLN2"/>
    <property type="match status" value="1"/>
</dbReference>
<dbReference type="STRING" id="41047.A0A397GBT7"/>
<dbReference type="PROSITE" id="PS51695">
    <property type="entry name" value="SEDOLISIN"/>
    <property type="match status" value="1"/>
</dbReference>
<dbReference type="GO" id="GO:0008240">
    <property type="term" value="F:tripeptidyl-peptidase activity"/>
    <property type="evidence" value="ECO:0007669"/>
    <property type="project" value="TreeGrafter"/>
</dbReference>
<dbReference type="InterPro" id="IPR050819">
    <property type="entry name" value="Tripeptidyl-peptidase_I"/>
</dbReference>
<dbReference type="GO" id="GO:0004252">
    <property type="term" value="F:serine-type endopeptidase activity"/>
    <property type="evidence" value="ECO:0007669"/>
    <property type="project" value="InterPro"/>
</dbReference>
<feature type="binding site" evidence="3">
    <location>
        <position position="50"/>
    </location>
    <ligand>
        <name>Ca(2+)</name>
        <dbReference type="ChEBI" id="CHEBI:29108"/>
    </ligand>
</feature>
<evidence type="ECO:0000256" key="2">
    <source>
        <dbReference type="ARBA" id="ARBA00023145"/>
    </source>
</evidence>
<dbReference type="Gene3D" id="3.40.50.200">
    <property type="entry name" value="Peptidase S8/S53 domain"/>
    <property type="match status" value="1"/>
</dbReference>
<keyword evidence="2" id="KW-0865">Zymogen</keyword>
<gene>
    <name evidence="5" type="ORF">CDV56_104514</name>
</gene>
<protein>
    <recommendedName>
        <fullName evidence="4">Peptidase S53 domain-containing protein</fullName>
    </recommendedName>
</protein>
<evidence type="ECO:0000256" key="3">
    <source>
        <dbReference type="PROSITE-ProRule" id="PRU01032"/>
    </source>
</evidence>
<sequence length="71" mass="7485">INEERLAVGKGPVGFVNPVLYAHPEVLNDVTNGTNVGCGSEGFSAIKGWDPATGLGTPNYPKMKKLFLSLP</sequence>
<keyword evidence="3" id="KW-0479">Metal-binding</keyword>
<keyword evidence="6" id="KW-1185">Reference proteome</keyword>
<dbReference type="AlphaFoldDB" id="A0A397GBT7"/>
<feature type="binding site" evidence="3">
    <location>
        <position position="30"/>
    </location>
    <ligand>
        <name>Ca(2+)</name>
        <dbReference type="ChEBI" id="CHEBI:29108"/>
    </ligand>
</feature>
<dbReference type="GO" id="GO:0046872">
    <property type="term" value="F:metal ion binding"/>
    <property type="evidence" value="ECO:0007669"/>
    <property type="project" value="UniProtKB-UniRule"/>
</dbReference>
<dbReference type="RefSeq" id="XP_026610756.1">
    <property type="nucleotide sequence ID" value="XM_026758133.1"/>
</dbReference>
<dbReference type="InterPro" id="IPR036852">
    <property type="entry name" value="Peptidase_S8/S53_dom_sf"/>
</dbReference>
<dbReference type="PANTHER" id="PTHR14218:SF19">
    <property type="entry name" value="SERINE PROTEASE AORO, PUTATIVE (AFU_ORTHOLOGUE AFUA_6G10250)-RELATED"/>
    <property type="match status" value="1"/>
</dbReference>
<name>A0A397GBT7_ASPTH</name>
<dbReference type="GO" id="GO:0006508">
    <property type="term" value="P:proteolysis"/>
    <property type="evidence" value="ECO:0007669"/>
    <property type="project" value="InterPro"/>
</dbReference>
<evidence type="ECO:0000313" key="5">
    <source>
        <dbReference type="EMBL" id="RHZ45550.1"/>
    </source>
</evidence>
<feature type="non-terminal residue" evidence="5">
    <location>
        <position position="1"/>
    </location>
</feature>
<accession>A0A397GBT7</accession>
<evidence type="ECO:0000256" key="1">
    <source>
        <dbReference type="ARBA" id="ARBA00022729"/>
    </source>
</evidence>
<dbReference type="OrthoDB" id="409122at2759"/>
<comment type="caution">
    <text evidence="5">The sequence shown here is derived from an EMBL/GenBank/DDBJ whole genome shotgun (WGS) entry which is preliminary data.</text>
</comment>
<dbReference type="InterPro" id="IPR030400">
    <property type="entry name" value="Sedolisin_dom"/>
</dbReference>
<organism evidence="5 6">
    <name type="scientific">Aspergillus thermomutatus</name>
    <name type="common">Neosartorya pseudofischeri</name>
    <dbReference type="NCBI Taxonomy" id="41047"/>
    <lineage>
        <taxon>Eukaryota</taxon>
        <taxon>Fungi</taxon>
        <taxon>Dikarya</taxon>
        <taxon>Ascomycota</taxon>
        <taxon>Pezizomycotina</taxon>
        <taxon>Eurotiomycetes</taxon>
        <taxon>Eurotiomycetidae</taxon>
        <taxon>Eurotiales</taxon>
        <taxon>Aspergillaceae</taxon>
        <taxon>Aspergillus</taxon>
        <taxon>Aspergillus subgen. Fumigati</taxon>
    </lineage>
</organism>
<dbReference type="EMBL" id="NKHU02000284">
    <property type="protein sequence ID" value="RHZ45550.1"/>
    <property type="molecule type" value="Genomic_DNA"/>
</dbReference>
<reference evidence="5" key="1">
    <citation type="submission" date="2018-08" db="EMBL/GenBank/DDBJ databases">
        <title>Draft genome sequence of azole-resistant Aspergillus thermomutatus (Neosartorya pseudofischeri) strain HMR AF 39, isolated from a human nasal aspirate.</title>
        <authorList>
            <person name="Parent-Michaud M."/>
            <person name="Dufresne P.J."/>
            <person name="Fournier E."/>
            <person name="Martineau C."/>
            <person name="Moreira S."/>
            <person name="Perkins V."/>
            <person name="De Repentigny L."/>
            <person name="Dufresne S.F."/>
        </authorList>
    </citation>
    <scope>NUCLEOTIDE SEQUENCE [LARGE SCALE GENOMIC DNA]</scope>
    <source>
        <strain evidence="5">HMR AF 39</strain>
    </source>
</reference>
<dbReference type="Proteomes" id="UP000215305">
    <property type="component" value="Unassembled WGS sequence"/>
</dbReference>
<evidence type="ECO:0000313" key="6">
    <source>
        <dbReference type="Proteomes" id="UP000215305"/>
    </source>
</evidence>
<feature type="binding site" evidence="3">
    <location>
        <position position="48"/>
    </location>
    <ligand>
        <name>Ca(2+)</name>
        <dbReference type="ChEBI" id="CHEBI:29108"/>
    </ligand>
</feature>
<evidence type="ECO:0000259" key="4">
    <source>
        <dbReference type="PROSITE" id="PS51695"/>
    </source>
</evidence>
<proteinExistence type="predicted"/>
<feature type="binding site" evidence="3">
    <location>
        <position position="29"/>
    </location>
    <ligand>
        <name>Ca(2+)</name>
        <dbReference type="ChEBI" id="CHEBI:29108"/>
    </ligand>
</feature>
<keyword evidence="1" id="KW-0732">Signal</keyword>
<keyword evidence="3" id="KW-0106">Calcium</keyword>
<dbReference type="GeneID" id="38126488"/>
<feature type="domain" description="Peptidase S53" evidence="4">
    <location>
        <begin position="1"/>
        <end position="70"/>
    </location>
</feature>
<dbReference type="VEuPathDB" id="FungiDB:CDV56_104514"/>
<dbReference type="SUPFAM" id="SSF52743">
    <property type="entry name" value="Subtilisin-like"/>
    <property type="match status" value="1"/>
</dbReference>
<comment type="caution">
    <text evidence="3">Lacks conserved residue(s) required for the propagation of feature annotation.</text>
</comment>
<comment type="cofactor">
    <cofactor evidence="3">
        <name>Ca(2+)</name>
        <dbReference type="ChEBI" id="CHEBI:29108"/>
    </cofactor>
    <text evidence="3">Binds 1 Ca(2+) ion per subunit.</text>
</comment>